<evidence type="ECO:0000313" key="2">
    <source>
        <dbReference type="WBParaSite" id="maker-unitig_20637-snap-gene-0.1-mRNA-1"/>
    </source>
</evidence>
<evidence type="ECO:0000313" key="1">
    <source>
        <dbReference type="Proteomes" id="UP000095280"/>
    </source>
</evidence>
<reference evidence="2" key="1">
    <citation type="submission" date="2016-11" db="UniProtKB">
        <authorList>
            <consortium name="WormBaseParasite"/>
        </authorList>
    </citation>
    <scope>IDENTIFICATION</scope>
</reference>
<accession>A0A1I8F5H1</accession>
<organism evidence="1 2">
    <name type="scientific">Macrostomum lignano</name>
    <dbReference type="NCBI Taxonomy" id="282301"/>
    <lineage>
        <taxon>Eukaryota</taxon>
        <taxon>Metazoa</taxon>
        <taxon>Spiralia</taxon>
        <taxon>Lophotrochozoa</taxon>
        <taxon>Platyhelminthes</taxon>
        <taxon>Rhabditophora</taxon>
        <taxon>Macrostomorpha</taxon>
        <taxon>Macrostomida</taxon>
        <taxon>Macrostomidae</taxon>
        <taxon>Macrostomum</taxon>
    </lineage>
</organism>
<sequence>HGLGSANASTNLNVDVELLLAALVFGRKRRLTDAFAISACAISLKSTDAAWAGRSPPFRGGASSASVAELPRVFLPAPWHRQAPWGLLTANDQRQGSSLVRIPRPACACGHRIRALAMMEILSARYNEKCLLLAAAHACHRDRSTVLLGAAAWPRQMLGTFGLEDSAVSKEKSAKSKAGCDQSSRDRSVLLLKVADRSPRWLQTNSPGGVEGLPPTPQTTLTHAAEVGEEQAVSGSLCRRGAGDHKYEGRLARLWHPVWTFGKSSVDWPRWQPRPCSRSNSMDDERAPSGLRRGRTCVRALATPTMTTAALSNAAFSGLETPSMPDFYGLRRGGTSSVSIDLGAPMSGRRPQFDRPCDGPRAYCIYIRACPPKVGRPNELALRREPHRSPQEIMEEYHDNKPSGNPGQHRVVRDMLKARRPVADTGSCAIRCSVFVAVAQAGPYNSRR</sequence>
<dbReference type="WBParaSite" id="maker-unitig_20637-snap-gene-0.1-mRNA-1">
    <property type="protein sequence ID" value="maker-unitig_20637-snap-gene-0.1-mRNA-1"/>
    <property type="gene ID" value="maker-unitig_20637-snap-gene-0.1"/>
</dbReference>
<dbReference type="AlphaFoldDB" id="A0A1I8F5H1"/>
<dbReference type="Proteomes" id="UP000095280">
    <property type="component" value="Unplaced"/>
</dbReference>
<keyword evidence="1" id="KW-1185">Reference proteome</keyword>
<name>A0A1I8F5H1_9PLAT</name>
<proteinExistence type="predicted"/>
<protein>
    <submittedName>
        <fullName evidence="2">Cyclin N-terminal domain-containing protein</fullName>
    </submittedName>
</protein>